<sequence>MAPKRRRYRFKLLLDENFPSRKKLVRLNNRYDVKHITEDVGLSGISDAKVCAYAKKEQRILVTFNVKHFRNQHFITSSFGIIGVSTNFTNDQIDKKLSSFLSKKTPNILRRRYHYIRSD</sequence>
<organism evidence="2 3">
    <name type="scientific">Candidatus Gottesmanbacteria bacterium GW2011_GWA1_44_24b</name>
    <dbReference type="NCBI Taxonomy" id="1618437"/>
    <lineage>
        <taxon>Bacteria</taxon>
        <taxon>Candidatus Gottesmaniibacteriota</taxon>
    </lineage>
</organism>
<name>A0A0G1IJL3_9BACT</name>
<dbReference type="Pfam" id="PF18480">
    <property type="entry name" value="DUF5615"/>
    <property type="match status" value="1"/>
</dbReference>
<accession>A0A0G1IJL3</accession>
<dbReference type="EMBL" id="LCIQ01000037">
    <property type="protein sequence ID" value="KKT59556.1"/>
    <property type="molecule type" value="Genomic_DNA"/>
</dbReference>
<reference evidence="2 3" key="1">
    <citation type="journal article" date="2015" name="Nature">
        <title>rRNA introns, odd ribosomes, and small enigmatic genomes across a large radiation of phyla.</title>
        <authorList>
            <person name="Brown C.T."/>
            <person name="Hug L.A."/>
            <person name="Thomas B.C."/>
            <person name="Sharon I."/>
            <person name="Castelle C.J."/>
            <person name="Singh A."/>
            <person name="Wilkins M.J."/>
            <person name="Williams K.H."/>
            <person name="Banfield J.F."/>
        </authorList>
    </citation>
    <scope>NUCLEOTIDE SEQUENCE [LARGE SCALE GENOMIC DNA]</scope>
</reference>
<evidence type="ECO:0000259" key="1">
    <source>
        <dbReference type="Pfam" id="PF18480"/>
    </source>
</evidence>
<gene>
    <name evidence="2" type="ORF">UW52_C0037G0004</name>
</gene>
<proteinExistence type="predicted"/>
<comment type="caution">
    <text evidence="2">The sequence shown here is derived from an EMBL/GenBank/DDBJ whole genome shotgun (WGS) entry which is preliminary data.</text>
</comment>
<dbReference type="Proteomes" id="UP000034521">
    <property type="component" value="Unassembled WGS sequence"/>
</dbReference>
<protein>
    <recommendedName>
        <fullName evidence="1">DUF5615 domain-containing protein</fullName>
    </recommendedName>
</protein>
<feature type="domain" description="DUF5615" evidence="1">
    <location>
        <begin position="11"/>
        <end position="115"/>
    </location>
</feature>
<evidence type="ECO:0000313" key="3">
    <source>
        <dbReference type="Proteomes" id="UP000034521"/>
    </source>
</evidence>
<evidence type="ECO:0000313" key="2">
    <source>
        <dbReference type="EMBL" id="KKT59556.1"/>
    </source>
</evidence>
<dbReference type="AlphaFoldDB" id="A0A0G1IJL3"/>
<dbReference type="InterPro" id="IPR041049">
    <property type="entry name" value="DUF5615"/>
</dbReference>